<feature type="chain" id="PRO_5030640441" evidence="1">
    <location>
        <begin position="30"/>
        <end position="186"/>
    </location>
</feature>
<feature type="signal peptide" evidence="1">
    <location>
        <begin position="1"/>
        <end position="29"/>
    </location>
</feature>
<organism evidence="2 3">
    <name type="scientific">Aureimonas pseudogalii</name>
    <dbReference type="NCBI Taxonomy" id="1744844"/>
    <lineage>
        <taxon>Bacteria</taxon>
        <taxon>Pseudomonadati</taxon>
        <taxon>Pseudomonadota</taxon>
        <taxon>Alphaproteobacteria</taxon>
        <taxon>Hyphomicrobiales</taxon>
        <taxon>Aurantimonadaceae</taxon>
        <taxon>Aureimonas</taxon>
    </lineage>
</organism>
<comment type="caution">
    <text evidence="2">The sequence shown here is derived from an EMBL/GenBank/DDBJ whole genome shotgun (WGS) entry which is preliminary data.</text>
</comment>
<protein>
    <submittedName>
        <fullName evidence="2">Uncharacterized protein</fullName>
    </submittedName>
</protein>
<evidence type="ECO:0000313" key="3">
    <source>
        <dbReference type="Proteomes" id="UP000542776"/>
    </source>
</evidence>
<accession>A0A7W6H7S4</accession>
<gene>
    <name evidence="2" type="ORF">GGR04_004085</name>
</gene>
<proteinExistence type="predicted"/>
<dbReference type="AlphaFoldDB" id="A0A7W6H7S4"/>
<dbReference type="EMBL" id="JACIEK010000016">
    <property type="protein sequence ID" value="MBB4000209.1"/>
    <property type="molecule type" value="Genomic_DNA"/>
</dbReference>
<reference evidence="2 3" key="1">
    <citation type="submission" date="2020-08" db="EMBL/GenBank/DDBJ databases">
        <title>Genomic Encyclopedia of Type Strains, Phase IV (KMG-IV): sequencing the most valuable type-strain genomes for metagenomic binning, comparative biology and taxonomic classification.</title>
        <authorList>
            <person name="Goeker M."/>
        </authorList>
    </citation>
    <scope>NUCLEOTIDE SEQUENCE [LARGE SCALE GENOMIC DNA]</scope>
    <source>
        <strain evidence="2 3">DSM 102238</strain>
    </source>
</reference>
<evidence type="ECO:0000256" key="1">
    <source>
        <dbReference type="SAM" id="SignalP"/>
    </source>
</evidence>
<dbReference type="RefSeq" id="WP_183201863.1">
    <property type="nucleotide sequence ID" value="NZ_JACIEK010000016.1"/>
</dbReference>
<name>A0A7W6H7S4_9HYPH</name>
<dbReference type="Proteomes" id="UP000542776">
    <property type="component" value="Unassembled WGS sequence"/>
</dbReference>
<evidence type="ECO:0000313" key="2">
    <source>
        <dbReference type="EMBL" id="MBB4000209.1"/>
    </source>
</evidence>
<keyword evidence="1" id="KW-0732">Signal</keyword>
<keyword evidence="3" id="KW-1185">Reference proteome</keyword>
<sequence length="186" mass="19654">MRREGRVRPLALALALGWLASSTGTGVAAAEPRIAYAPHKLVSPFRTDRAGAQFALPGDLPRRGALVATGNALSPTATWIIVDLDARTLRRATTRLSDATRHGKPTTVIEHDASRDLTASEIDAAIAAANAVWATRDPAPIDAPGPTDALCSVALFDGGDVLHEFGAACPRAQFVQMLRALTERSR</sequence>